<sequence>MGLWCNQMGVGGWVAMIALWVAVLAVVIWAVCRMFPTPHQRADRDVDPQALLDARLASGEVDPETYRTLQSHLAYSPHLADPEPVTTKGPR</sequence>
<evidence type="ECO:0000256" key="2">
    <source>
        <dbReference type="SAM" id="Phobius"/>
    </source>
</evidence>
<keyword evidence="2" id="KW-0812">Transmembrane</keyword>
<keyword evidence="4" id="KW-1185">Reference proteome</keyword>
<accession>A0ABP9WHT6</accession>
<evidence type="ECO:0008006" key="5">
    <source>
        <dbReference type="Google" id="ProtNLM"/>
    </source>
</evidence>
<feature type="region of interest" description="Disordered" evidence="1">
    <location>
        <begin position="72"/>
        <end position="91"/>
    </location>
</feature>
<keyword evidence="2" id="KW-0472">Membrane</keyword>
<evidence type="ECO:0000313" key="3">
    <source>
        <dbReference type="EMBL" id="GAA5518533.1"/>
    </source>
</evidence>
<dbReference type="Proteomes" id="UP001426770">
    <property type="component" value="Unassembled WGS sequence"/>
</dbReference>
<dbReference type="EMBL" id="BAABRR010000004">
    <property type="protein sequence ID" value="GAA5518533.1"/>
    <property type="molecule type" value="Genomic_DNA"/>
</dbReference>
<gene>
    <name evidence="3" type="ORF">Lsed01_00962</name>
</gene>
<feature type="transmembrane region" description="Helical" evidence="2">
    <location>
        <begin position="12"/>
        <end position="32"/>
    </location>
</feature>
<evidence type="ECO:0000256" key="1">
    <source>
        <dbReference type="SAM" id="MobiDB-lite"/>
    </source>
</evidence>
<comment type="caution">
    <text evidence="3">The sequence shown here is derived from an EMBL/GenBank/DDBJ whole genome shotgun (WGS) entry which is preliminary data.</text>
</comment>
<reference evidence="3 4" key="1">
    <citation type="submission" date="2024-02" db="EMBL/GenBank/DDBJ databases">
        <title>Lysinimicrobium sediminis NBRC 112286.</title>
        <authorList>
            <person name="Ichikawa N."/>
            <person name="Katano-Makiyama Y."/>
            <person name="Hidaka K."/>
        </authorList>
    </citation>
    <scope>NUCLEOTIDE SEQUENCE [LARGE SCALE GENOMIC DNA]</scope>
    <source>
        <strain evidence="3 4">NBRC 112286</strain>
    </source>
</reference>
<name>A0ABP9WHT6_9MICO</name>
<proteinExistence type="predicted"/>
<keyword evidence="2" id="KW-1133">Transmembrane helix</keyword>
<evidence type="ECO:0000313" key="4">
    <source>
        <dbReference type="Proteomes" id="UP001426770"/>
    </source>
</evidence>
<protein>
    <recommendedName>
        <fullName evidence="5">SHOCT domain-containing protein</fullName>
    </recommendedName>
</protein>
<organism evidence="3 4">
    <name type="scientific">Demequina sediminis</name>
    <dbReference type="NCBI Taxonomy" id="1930058"/>
    <lineage>
        <taxon>Bacteria</taxon>
        <taxon>Bacillati</taxon>
        <taxon>Actinomycetota</taxon>
        <taxon>Actinomycetes</taxon>
        <taxon>Micrococcales</taxon>
        <taxon>Demequinaceae</taxon>
        <taxon>Demequina</taxon>
    </lineage>
</organism>